<gene>
    <name evidence="2" type="ORF">ENQ87_12395</name>
</gene>
<name>A0A831UG16_GEOME</name>
<dbReference type="Gene3D" id="2.30.30.40">
    <property type="entry name" value="SH3 Domains"/>
    <property type="match status" value="1"/>
</dbReference>
<dbReference type="EMBL" id="DSOV01000056">
    <property type="protein sequence ID" value="HEN43145.1"/>
    <property type="molecule type" value="Genomic_DNA"/>
</dbReference>
<dbReference type="PROSITE" id="PS50851">
    <property type="entry name" value="CHEW"/>
    <property type="match status" value="1"/>
</dbReference>
<reference evidence="2" key="1">
    <citation type="journal article" date="2020" name="mSystems">
        <title>Genome- and Community-Level Interaction Insights into Carbon Utilization and Element Cycling Functions of Hydrothermarchaeota in Hydrothermal Sediment.</title>
        <authorList>
            <person name="Zhou Z."/>
            <person name="Liu Y."/>
            <person name="Xu W."/>
            <person name="Pan J."/>
            <person name="Luo Z.H."/>
            <person name="Li M."/>
        </authorList>
    </citation>
    <scope>NUCLEOTIDE SEQUENCE [LARGE SCALE GENOMIC DNA]</scope>
    <source>
        <strain evidence="2">SpSt-349</strain>
    </source>
</reference>
<dbReference type="InterPro" id="IPR036061">
    <property type="entry name" value="CheW-like_dom_sf"/>
</dbReference>
<dbReference type="GO" id="GO:0006935">
    <property type="term" value="P:chemotaxis"/>
    <property type="evidence" value="ECO:0007669"/>
    <property type="project" value="InterPro"/>
</dbReference>
<dbReference type="SMART" id="SM00260">
    <property type="entry name" value="CheW"/>
    <property type="match status" value="1"/>
</dbReference>
<evidence type="ECO:0000259" key="1">
    <source>
        <dbReference type="PROSITE" id="PS50851"/>
    </source>
</evidence>
<dbReference type="GO" id="GO:0005829">
    <property type="term" value="C:cytosol"/>
    <property type="evidence" value="ECO:0007669"/>
    <property type="project" value="TreeGrafter"/>
</dbReference>
<dbReference type="Gene3D" id="2.40.50.180">
    <property type="entry name" value="CheA-289, Domain 4"/>
    <property type="match status" value="1"/>
</dbReference>
<accession>A0A831UG16</accession>
<dbReference type="PANTHER" id="PTHR22617:SF23">
    <property type="entry name" value="CHEMOTAXIS PROTEIN CHEW"/>
    <property type="match status" value="1"/>
</dbReference>
<dbReference type="PANTHER" id="PTHR22617">
    <property type="entry name" value="CHEMOTAXIS SENSOR HISTIDINE KINASE-RELATED"/>
    <property type="match status" value="1"/>
</dbReference>
<comment type="caution">
    <text evidence="2">The sequence shown here is derived from an EMBL/GenBank/DDBJ whole genome shotgun (WGS) entry which is preliminary data.</text>
</comment>
<feature type="domain" description="CheW-like" evidence="1">
    <location>
        <begin position="4"/>
        <end position="142"/>
    </location>
</feature>
<dbReference type="Pfam" id="PF01584">
    <property type="entry name" value="CheW"/>
    <property type="match status" value="1"/>
</dbReference>
<dbReference type="GO" id="GO:0007165">
    <property type="term" value="P:signal transduction"/>
    <property type="evidence" value="ECO:0007669"/>
    <property type="project" value="InterPro"/>
</dbReference>
<organism evidence="2">
    <name type="scientific">Geobacter metallireducens</name>
    <dbReference type="NCBI Taxonomy" id="28232"/>
    <lineage>
        <taxon>Bacteria</taxon>
        <taxon>Pseudomonadati</taxon>
        <taxon>Thermodesulfobacteriota</taxon>
        <taxon>Desulfuromonadia</taxon>
        <taxon>Geobacterales</taxon>
        <taxon>Geobacteraceae</taxon>
        <taxon>Geobacter</taxon>
    </lineage>
</organism>
<dbReference type="AlphaFoldDB" id="A0A831UG16"/>
<evidence type="ECO:0000313" key="2">
    <source>
        <dbReference type="EMBL" id="HEN43145.1"/>
    </source>
</evidence>
<dbReference type="InterPro" id="IPR039315">
    <property type="entry name" value="CheW"/>
</dbReference>
<dbReference type="SUPFAM" id="SSF50341">
    <property type="entry name" value="CheW-like"/>
    <property type="match status" value="1"/>
</dbReference>
<sequence>MSESCHLVVFTLDDQRYALHLAAVDRTVRMVEITPLPKAPDIVLGVITVNGQVVPVLDIRRRFGLAERRTGLSDHLIIARTAQRTVALAVNGVHEVIERPAGDIIPPEAILPGMEHVEGVVKLDDGMVFIHDLDNFLSLDEERALEAAIERESHA</sequence>
<proteinExistence type="predicted"/>
<protein>
    <submittedName>
        <fullName evidence="2">Purine-binding chemotaxis protein CheW</fullName>
    </submittedName>
</protein>
<dbReference type="InterPro" id="IPR002545">
    <property type="entry name" value="CheW-lke_dom"/>
</dbReference>